<dbReference type="GO" id="GO:0016757">
    <property type="term" value="F:glycosyltransferase activity"/>
    <property type="evidence" value="ECO:0007669"/>
    <property type="project" value="InterPro"/>
</dbReference>
<keyword evidence="1" id="KW-0808">Transferase</keyword>
<dbReference type="Gene3D" id="3.40.50.2000">
    <property type="entry name" value="Glycogen Phosphorylase B"/>
    <property type="match status" value="1"/>
</dbReference>
<dbReference type="SUPFAM" id="SSF53756">
    <property type="entry name" value="UDP-Glycosyltransferase/glycogen phosphorylase"/>
    <property type="match status" value="1"/>
</dbReference>
<accession>A0A1F7IIY5</accession>
<evidence type="ECO:0000259" key="2">
    <source>
        <dbReference type="Pfam" id="PF00534"/>
    </source>
</evidence>
<evidence type="ECO:0000256" key="1">
    <source>
        <dbReference type="ARBA" id="ARBA00022679"/>
    </source>
</evidence>
<dbReference type="InterPro" id="IPR001296">
    <property type="entry name" value="Glyco_trans_1"/>
</dbReference>
<sequence>MKISVDAGALCVKKILRFGNYSFTRFLLEAMQKYDRQNEYFVYSFCQKPLWLKSNKKMQFKILRPKTLWLSTRVSFEEIKQKKDIFLALNQAIPLKTPSQVIAFSHGLSFLFFPRFYPDSYYSLKDLLRPMVKKSRYVVVSSWRVRKELKKLFPNFKDFEVISYGVPFDMLKHQASTKKNYFLFVGMNHPIKNIEFLLKGFKQFRQKKRFANFKLFLIGNLEGLEDKDNNIYAYSNIARESLRKLYAQATGYLTTSHYESFNFPVLEALSQNCPVIGVTSAIIPEFKEYVHEVDNLDEFVEEMEKTAQGKITKEVRDEVIKRFSWEKYITKLKKLYESI</sequence>
<reference evidence="3 4" key="1">
    <citation type="journal article" date="2016" name="Nat. Commun.">
        <title>Thousands of microbial genomes shed light on interconnected biogeochemical processes in an aquifer system.</title>
        <authorList>
            <person name="Anantharaman K."/>
            <person name="Brown C.T."/>
            <person name="Hug L.A."/>
            <person name="Sharon I."/>
            <person name="Castelle C.J."/>
            <person name="Probst A.J."/>
            <person name="Thomas B.C."/>
            <person name="Singh A."/>
            <person name="Wilkins M.J."/>
            <person name="Karaoz U."/>
            <person name="Brodie E.L."/>
            <person name="Williams K.H."/>
            <person name="Hubbard S.S."/>
            <person name="Banfield J.F."/>
        </authorList>
    </citation>
    <scope>NUCLEOTIDE SEQUENCE [LARGE SCALE GENOMIC DNA]</scope>
</reference>
<proteinExistence type="predicted"/>
<dbReference type="Proteomes" id="UP000178040">
    <property type="component" value="Unassembled WGS sequence"/>
</dbReference>
<evidence type="ECO:0000313" key="4">
    <source>
        <dbReference type="Proteomes" id="UP000178040"/>
    </source>
</evidence>
<dbReference type="PANTHER" id="PTHR46401">
    <property type="entry name" value="GLYCOSYLTRANSFERASE WBBK-RELATED"/>
    <property type="match status" value="1"/>
</dbReference>
<comment type="caution">
    <text evidence="3">The sequence shown here is derived from an EMBL/GenBank/DDBJ whole genome shotgun (WGS) entry which is preliminary data.</text>
</comment>
<dbReference type="AlphaFoldDB" id="A0A1F7IIY5"/>
<dbReference type="PANTHER" id="PTHR46401:SF2">
    <property type="entry name" value="GLYCOSYLTRANSFERASE WBBK-RELATED"/>
    <property type="match status" value="1"/>
</dbReference>
<name>A0A1F7IIY5_9BACT</name>
<protein>
    <recommendedName>
        <fullName evidence="2">Glycosyl transferase family 1 domain-containing protein</fullName>
    </recommendedName>
</protein>
<gene>
    <name evidence="3" type="ORF">A3B40_02320</name>
</gene>
<evidence type="ECO:0000313" key="3">
    <source>
        <dbReference type="EMBL" id="OGK43304.1"/>
    </source>
</evidence>
<organism evidence="3 4">
    <name type="scientific">Candidatus Roizmanbacteria bacterium RIFCSPLOWO2_01_FULL_37_16</name>
    <dbReference type="NCBI Taxonomy" id="1802058"/>
    <lineage>
        <taxon>Bacteria</taxon>
        <taxon>Candidatus Roizmaniibacteriota</taxon>
    </lineage>
</organism>
<dbReference type="Pfam" id="PF00534">
    <property type="entry name" value="Glycos_transf_1"/>
    <property type="match status" value="1"/>
</dbReference>
<dbReference type="EMBL" id="MGAI01000057">
    <property type="protein sequence ID" value="OGK43304.1"/>
    <property type="molecule type" value="Genomic_DNA"/>
</dbReference>
<feature type="domain" description="Glycosyl transferase family 1" evidence="2">
    <location>
        <begin position="172"/>
        <end position="301"/>
    </location>
</feature>